<dbReference type="Pfam" id="PF02535">
    <property type="entry name" value="Zip"/>
    <property type="match status" value="1"/>
</dbReference>
<sequence>MDGILHALLLTLLAGAATGVGGLLIIFTKRLSSNFLAGALGLSAGVMIFISLAELYPEAQAAVQGAAYSGMNGKALVLVSFFVGMGLIFMIDFLVPDYENPHEATGLSLDSRTLATDMISASEKTSAGHQALKKLGIMSALAIAIHNFPEGMATFISSLGNSQTGAGITFAVAIHNIPEGIAVAIPIYYATHSKGKAVLYATLSGLTEPVGAAICYGITALFGVQISEGGAAFPLILAAVAGIMIYISLDELLPTAEKYGKHHVAISGVVAGMAIMGISLILM</sequence>
<keyword evidence="4 5" id="KW-0472">Membrane</keyword>
<feature type="transmembrane region" description="Helical" evidence="5">
    <location>
        <begin position="35"/>
        <end position="55"/>
    </location>
</feature>
<dbReference type="GO" id="GO:0005385">
    <property type="term" value="F:zinc ion transmembrane transporter activity"/>
    <property type="evidence" value="ECO:0007669"/>
    <property type="project" value="TreeGrafter"/>
</dbReference>
<reference evidence="6" key="2">
    <citation type="journal article" date="2021" name="PeerJ">
        <title>Extensive microbial diversity within the chicken gut microbiome revealed by metagenomics and culture.</title>
        <authorList>
            <person name="Gilroy R."/>
            <person name="Ravi A."/>
            <person name="Getino M."/>
            <person name="Pursley I."/>
            <person name="Horton D.L."/>
            <person name="Alikhan N.F."/>
            <person name="Baker D."/>
            <person name="Gharbi K."/>
            <person name="Hall N."/>
            <person name="Watson M."/>
            <person name="Adriaenssens E.M."/>
            <person name="Foster-Nyarko E."/>
            <person name="Jarju S."/>
            <person name="Secka A."/>
            <person name="Antonio M."/>
            <person name="Oren A."/>
            <person name="Chaudhuri R.R."/>
            <person name="La Ragione R."/>
            <person name="Hildebrand F."/>
            <person name="Pallen M.J."/>
        </authorList>
    </citation>
    <scope>NUCLEOTIDE SEQUENCE</scope>
    <source>
        <strain evidence="6">2478</strain>
    </source>
</reference>
<dbReference type="Proteomes" id="UP000823771">
    <property type="component" value="Unassembled WGS sequence"/>
</dbReference>
<name>A0A9D9IVF4_9BACT</name>
<protein>
    <submittedName>
        <fullName evidence="6">Zinc transporter ZupT</fullName>
    </submittedName>
</protein>
<proteinExistence type="predicted"/>
<feature type="transmembrane region" description="Helical" evidence="5">
    <location>
        <begin position="264"/>
        <end position="282"/>
    </location>
</feature>
<dbReference type="PANTHER" id="PTHR11040:SF205">
    <property type="entry name" value="ZINC TRANSPORTER ZUPT"/>
    <property type="match status" value="1"/>
</dbReference>
<comment type="caution">
    <text evidence="6">The sequence shown here is derived from an EMBL/GenBank/DDBJ whole genome shotgun (WGS) entry which is preliminary data.</text>
</comment>
<evidence type="ECO:0000256" key="5">
    <source>
        <dbReference type="SAM" id="Phobius"/>
    </source>
</evidence>
<dbReference type="PANTHER" id="PTHR11040">
    <property type="entry name" value="ZINC/IRON TRANSPORTER"/>
    <property type="match status" value="1"/>
</dbReference>
<reference evidence="6" key="1">
    <citation type="submission" date="2020-10" db="EMBL/GenBank/DDBJ databases">
        <authorList>
            <person name="Gilroy R."/>
        </authorList>
    </citation>
    <scope>NUCLEOTIDE SEQUENCE</scope>
    <source>
        <strain evidence="6">2478</strain>
    </source>
</reference>
<evidence type="ECO:0000256" key="2">
    <source>
        <dbReference type="ARBA" id="ARBA00022692"/>
    </source>
</evidence>
<evidence type="ECO:0000256" key="1">
    <source>
        <dbReference type="ARBA" id="ARBA00004141"/>
    </source>
</evidence>
<organism evidence="6 7">
    <name type="scientific">Candidatus Cryptobacteroides excrementipullorum</name>
    <dbReference type="NCBI Taxonomy" id="2840761"/>
    <lineage>
        <taxon>Bacteria</taxon>
        <taxon>Pseudomonadati</taxon>
        <taxon>Bacteroidota</taxon>
        <taxon>Bacteroidia</taxon>
        <taxon>Bacteroidales</taxon>
        <taxon>Candidatus Cryptobacteroides</taxon>
    </lineage>
</organism>
<keyword evidence="2 5" id="KW-0812">Transmembrane</keyword>
<gene>
    <name evidence="6" type="primary">zupT</name>
    <name evidence="6" type="ORF">IAB80_07510</name>
</gene>
<accession>A0A9D9IVF4</accession>
<dbReference type="InterPro" id="IPR003689">
    <property type="entry name" value="ZIP"/>
</dbReference>
<evidence type="ECO:0000256" key="3">
    <source>
        <dbReference type="ARBA" id="ARBA00022989"/>
    </source>
</evidence>
<dbReference type="EMBL" id="JADILZ010000068">
    <property type="protein sequence ID" value="MBO8478719.1"/>
    <property type="molecule type" value="Genomic_DNA"/>
</dbReference>
<comment type="subcellular location">
    <subcellularLocation>
        <location evidence="1">Membrane</location>
        <topology evidence="1">Multi-pass membrane protein</topology>
    </subcellularLocation>
</comment>
<evidence type="ECO:0000313" key="7">
    <source>
        <dbReference type="Proteomes" id="UP000823771"/>
    </source>
</evidence>
<feature type="transmembrane region" description="Helical" evidence="5">
    <location>
        <begin position="198"/>
        <end position="224"/>
    </location>
</feature>
<dbReference type="GO" id="GO:0016020">
    <property type="term" value="C:membrane"/>
    <property type="evidence" value="ECO:0007669"/>
    <property type="project" value="UniProtKB-SubCell"/>
</dbReference>
<dbReference type="NCBIfam" id="NF003243">
    <property type="entry name" value="PRK04201.1"/>
    <property type="match status" value="1"/>
</dbReference>
<evidence type="ECO:0000313" key="6">
    <source>
        <dbReference type="EMBL" id="MBO8478719.1"/>
    </source>
</evidence>
<evidence type="ECO:0000256" key="4">
    <source>
        <dbReference type="ARBA" id="ARBA00023136"/>
    </source>
</evidence>
<feature type="transmembrane region" description="Helical" evidence="5">
    <location>
        <begin position="75"/>
        <end position="95"/>
    </location>
</feature>
<keyword evidence="3 5" id="KW-1133">Transmembrane helix</keyword>
<dbReference type="AlphaFoldDB" id="A0A9D9IVF4"/>
<feature type="transmembrane region" description="Helical" evidence="5">
    <location>
        <begin position="231"/>
        <end position="249"/>
    </location>
</feature>